<name>A0ABC8SSD8_9AQUA</name>
<dbReference type="EMBL" id="CAUOFW020003469">
    <property type="protein sequence ID" value="CAK9160131.1"/>
    <property type="molecule type" value="Genomic_DNA"/>
</dbReference>
<dbReference type="PANTHER" id="PTHR35701">
    <property type="entry name" value="OS11G0148400 PROTEIN"/>
    <property type="match status" value="1"/>
</dbReference>
<reference evidence="2 3" key="1">
    <citation type="submission" date="2024-02" db="EMBL/GenBank/DDBJ databases">
        <authorList>
            <person name="Vignale AGUSTIN F."/>
            <person name="Sosa J E."/>
            <person name="Modenutti C."/>
        </authorList>
    </citation>
    <scope>NUCLEOTIDE SEQUENCE [LARGE SCALE GENOMIC DNA]</scope>
</reference>
<keyword evidence="3" id="KW-1185">Reference proteome</keyword>
<evidence type="ECO:0000313" key="2">
    <source>
        <dbReference type="EMBL" id="CAK9160131.1"/>
    </source>
</evidence>
<feature type="compositionally biased region" description="Basic and acidic residues" evidence="1">
    <location>
        <begin position="191"/>
        <end position="202"/>
    </location>
</feature>
<gene>
    <name evidence="2" type="ORF">ILEXP_LOCUS28863</name>
</gene>
<feature type="compositionally biased region" description="Polar residues" evidence="1">
    <location>
        <begin position="207"/>
        <end position="216"/>
    </location>
</feature>
<protein>
    <submittedName>
        <fullName evidence="2">Uncharacterized protein</fullName>
    </submittedName>
</protein>
<proteinExistence type="predicted"/>
<dbReference type="Proteomes" id="UP001642360">
    <property type="component" value="Unassembled WGS sequence"/>
</dbReference>
<sequence length="393" mass="43055">MASSKVKVDQKMPEIYGMTTDSSVLGNGAHGFGDLFAVSNGFSSKSGETDIGVDFMPSTSEPNYARNGLNSQSVVKASDPDENFGEFRAAISKTGLKHDEEPKVNGLSHFVVGKSQVDNNSVGSIDLFAVPNGFSSESGVMGIGIDSKESTVVQTDLHDENEQIGSENELHFLPFVKNRRLGESTAPIPEKGSKEHHDDPRELLPVPSTTNGQGNETRSETPKRALPLSIFGDEEQVTDETLNVQDDFMHQPVSHPRNVQRQGSTISINDLISNLYSQAEQIPSVGTMEKQTVNELSSTERMFDSNSVDGGDDFGDGSWEFKDASSQTRAENQTFFLSLGDAHQNISPKLKLNNYVDFYCKLKDELCFVARCHLDGLKVDKINKIFSHVIIII</sequence>
<dbReference type="AlphaFoldDB" id="A0ABC8SSD8"/>
<evidence type="ECO:0000256" key="1">
    <source>
        <dbReference type="SAM" id="MobiDB-lite"/>
    </source>
</evidence>
<organism evidence="2 3">
    <name type="scientific">Ilex paraguariensis</name>
    <name type="common">yerba mate</name>
    <dbReference type="NCBI Taxonomy" id="185542"/>
    <lineage>
        <taxon>Eukaryota</taxon>
        <taxon>Viridiplantae</taxon>
        <taxon>Streptophyta</taxon>
        <taxon>Embryophyta</taxon>
        <taxon>Tracheophyta</taxon>
        <taxon>Spermatophyta</taxon>
        <taxon>Magnoliopsida</taxon>
        <taxon>eudicotyledons</taxon>
        <taxon>Gunneridae</taxon>
        <taxon>Pentapetalae</taxon>
        <taxon>asterids</taxon>
        <taxon>campanulids</taxon>
        <taxon>Aquifoliales</taxon>
        <taxon>Aquifoliaceae</taxon>
        <taxon>Ilex</taxon>
    </lineage>
</organism>
<dbReference type="PANTHER" id="PTHR35701:SF1">
    <property type="entry name" value="OS11G0148400 PROTEIN"/>
    <property type="match status" value="1"/>
</dbReference>
<comment type="caution">
    <text evidence="2">The sequence shown here is derived from an EMBL/GenBank/DDBJ whole genome shotgun (WGS) entry which is preliminary data.</text>
</comment>
<accession>A0ABC8SSD8</accession>
<evidence type="ECO:0000313" key="3">
    <source>
        <dbReference type="Proteomes" id="UP001642360"/>
    </source>
</evidence>
<feature type="region of interest" description="Disordered" evidence="1">
    <location>
        <begin position="184"/>
        <end position="223"/>
    </location>
</feature>